<name>A0A8T2JJT3_9PIPI</name>
<dbReference type="GO" id="GO:0006302">
    <property type="term" value="P:double-strand break repair"/>
    <property type="evidence" value="ECO:0007669"/>
    <property type="project" value="UniProtKB-UniRule"/>
</dbReference>
<comment type="subcellular location">
    <subcellularLocation>
        <location evidence="14">Nucleus</location>
    </subcellularLocation>
    <text evidence="14">Localizes to double-strand breaks (DSBs) sites of DNA damage.</text>
</comment>
<evidence type="ECO:0000256" key="11">
    <source>
        <dbReference type="ARBA" id="ARBA00023242"/>
    </source>
</evidence>
<dbReference type="SUPFAM" id="SSF57850">
    <property type="entry name" value="RING/U-box"/>
    <property type="match status" value="1"/>
</dbReference>
<feature type="region of interest" description="Disordered" evidence="16">
    <location>
        <begin position="187"/>
        <end position="209"/>
    </location>
</feature>
<dbReference type="GO" id="GO:0008270">
    <property type="term" value="F:zinc ion binding"/>
    <property type="evidence" value="ECO:0007669"/>
    <property type="project" value="UniProtKB-KW"/>
</dbReference>
<keyword evidence="4 14" id="KW-0479">Metal-binding</keyword>
<keyword evidence="19" id="KW-1185">Reference proteome</keyword>
<reference evidence="18" key="1">
    <citation type="thesis" date="2020" institute="ProQuest LLC" country="789 East Eisenhower Parkway, Ann Arbor, MI, USA">
        <title>Comparative Genomics and Chromosome Evolution.</title>
        <authorList>
            <person name="Mudd A.B."/>
        </authorList>
    </citation>
    <scope>NUCLEOTIDE SEQUENCE</scope>
    <source>
        <strain evidence="18">Female2</strain>
        <tissue evidence="18">Blood</tissue>
    </source>
</reference>
<evidence type="ECO:0000256" key="5">
    <source>
        <dbReference type="ARBA" id="ARBA00022763"/>
    </source>
</evidence>
<feature type="compositionally biased region" description="Basic and acidic residues" evidence="16">
    <location>
        <begin position="442"/>
        <end position="451"/>
    </location>
</feature>
<dbReference type="Proteomes" id="UP000812440">
    <property type="component" value="Chromosome 5"/>
</dbReference>
<protein>
    <recommendedName>
        <fullName evidence="2">RING-type E3 ubiquitin transferase</fullName>
        <ecNumber evidence="2">2.3.2.27</ecNumber>
    </recommendedName>
    <alternativeName>
        <fullName evidence="12 13">RING-type E3 ubiquitin transferase RNF168</fullName>
    </alternativeName>
</protein>
<dbReference type="CDD" id="cd22265">
    <property type="entry name" value="UDM1_RNF168"/>
    <property type="match status" value="1"/>
</dbReference>
<evidence type="ECO:0000256" key="10">
    <source>
        <dbReference type="ARBA" id="ARBA00023204"/>
    </source>
</evidence>
<comment type="pathway">
    <text evidence="14">Protein modification; protein ubiquitination.</text>
</comment>
<feature type="short sequence motif" description="LR motif 2" evidence="14">
    <location>
        <begin position="419"/>
        <end position="430"/>
    </location>
</feature>
<keyword evidence="10 14" id="KW-0234">DNA repair</keyword>
<feature type="region of interest" description="Disordered" evidence="16">
    <location>
        <begin position="415"/>
        <end position="516"/>
    </location>
</feature>
<organism evidence="18 19">
    <name type="scientific">Hymenochirus boettgeri</name>
    <name type="common">Congo dwarf clawed frog</name>
    <dbReference type="NCBI Taxonomy" id="247094"/>
    <lineage>
        <taxon>Eukaryota</taxon>
        <taxon>Metazoa</taxon>
        <taxon>Chordata</taxon>
        <taxon>Craniata</taxon>
        <taxon>Vertebrata</taxon>
        <taxon>Euteleostomi</taxon>
        <taxon>Amphibia</taxon>
        <taxon>Batrachia</taxon>
        <taxon>Anura</taxon>
        <taxon>Pipoidea</taxon>
        <taxon>Pipidae</taxon>
        <taxon>Pipinae</taxon>
        <taxon>Hymenochirus</taxon>
    </lineage>
</organism>
<dbReference type="InterPro" id="IPR013083">
    <property type="entry name" value="Znf_RING/FYVE/PHD"/>
</dbReference>
<keyword evidence="3 14" id="KW-0808">Transferase</keyword>
<keyword evidence="7 14" id="KW-0833">Ubl conjugation pathway</keyword>
<dbReference type="GO" id="GO:0061630">
    <property type="term" value="F:ubiquitin protein ligase activity"/>
    <property type="evidence" value="ECO:0007669"/>
    <property type="project" value="UniProtKB-EC"/>
</dbReference>
<dbReference type="InterPro" id="IPR001841">
    <property type="entry name" value="Znf_RING"/>
</dbReference>
<dbReference type="PANTHER" id="PTHR23328">
    <property type="entry name" value="RING-TYPE DOMAIN-CONTAINING PROTEIN"/>
    <property type="match status" value="1"/>
</dbReference>
<dbReference type="InterPro" id="IPR034725">
    <property type="entry name" value="RNF168"/>
</dbReference>
<keyword evidence="11 14" id="KW-0539">Nucleus</keyword>
<dbReference type="AlphaFoldDB" id="A0A8T2JJT3"/>
<evidence type="ECO:0000256" key="16">
    <source>
        <dbReference type="SAM" id="MobiDB-lite"/>
    </source>
</evidence>
<dbReference type="OrthoDB" id="426657at2759"/>
<feature type="compositionally biased region" description="Polar residues" evidence="16">
    <location>
        <begin position="484"/>
        <end position="505"/>
    </location>
</feature>
<evidence type="ECO:0000256" key="14">
    <source>
        <dbReference type="HAMAP-Rule" id="MF_03066"/>
    </source>
</evidence>
<evidence type="ECO:0000256" key="8">
    <source>
        <dbReference type="ARBA" id="ARBA00022833"/>
    </source>
</evidence>
<dbReference type="GO" id="GO:0010212">
    <property type="term" value="P:response to ionizing radiation"/>
    <property type="evidence" value="ECO:0007669"/>
    <property type="project" value="UniProtKB-UniRule"/>
</dbReference>
<dbReference type="EC" id="2.3.2.27" evidence="2"/>
<keyword evidence="9 14" id="KW-0156">Chromatin regulator</keyword>
<dbReference type="InterPro" id="IPR051657">
    <property type="entry name" value="RNF168/RNF169_E3_ubiq-ligase"/>
</dbReference>
<evidence type="ECO:0000256" key="1">
    <source>
        <dbReference type="ARBA" id="ARBA00000900"/>
    </source>
</evidence>
<dbReference type="GO" id="GO:0006325">
    <property type="term" value="P:chromatin organization"/>
    <property type="evidence" value="ECO:0007669"/>
    <property type="project" value="UniProtKB-KW"/>
</dbReference>
<feature type="coiled-coil region" evidence="15">
    <location>
        <begin position="118"/>
        <end position="155"/>
    </location>
</feature>
<evidence type="ECO:0000313" key="18">
    <source>
        <dbReference type="EMBL" id="KAG8445515.1"/>
    </source>
</evidence>
<dbReference type="CDD" id="cd16550">
    <property type="entry name" value="RING-HC_RNF168"/>
    <property type="match status" value="1"/>
</dbReference>
<feature type="domain" description="RING-type" evidence="17">
    <location>
        <begin position="15"/>
        <end position="54"/>
    </location>
</feature>
<dbReference type="EMBL" id="JAACNH010000004">
    <property type="protein sequence ID" value="KAG8445515.1"/>
    <property type="molecule type" value="Genomic_DNA"/>
</dbReference>
<dbReference type="GO" id="GO:0000151">
    <property type="term" value="C:ubiquitin ligase complex"/>
    <property type="evidence" value="ECO:0007669"/>
    <property type="project" value="UniProtKB-UniRule"/>
</dbReference>
<evidence type="ECO:0000256" key="7">
    <source>
        <dbReference type="ARBA" id="ARBA00022786"/>
    </source>
</evidence>
<keyword evidence="6 14" id="KW-0863">Zinc-finger</keyword>
<dbReference type="InterPro" id="IPR018957">
    <property type="entry name" value="Znf_C3HC4_RING-type"/>
</dbReference>
<comment type="similarity">
    <text evidence="14">Belongs to the RNF168 family.</text>
</comment>
<evidence type="ECO:0000256" key="3">
    <source>
        <dbReference type="ARBA" id="ARBA00022679"/>
    </source>
</evidence>
<feature type="compositionally biased region" description="Basic and acidic residues" evidence="16">
    <location>
        <begin position="415"/>
        <end position="435"/>
    </location>
</feature>
<dbReference type="PANTHER" id="PTHR23328:SF1">
    <property type="entry name" value="E3 UBIQUITIN-PROTEIN LIGASE RNF168"/>
    <property type="match status" value="1"/>
</dbReference>
<comment type="catalytic activity">
    <reaction evidence="1 14">
        <text>S-ubiquitinyl-[E2 ubiquitin-conjugating enzyme]-L-cysteine + [acceptor protein]-L-lysine = [E2 ubiquitin-conjugating enzyme]-L-cysteine + N(6)-ubiquitinyl-[acceptor protein]-L-lysine.</text>
        <dbReference type="EC" id="2.3.2.27"/>
    </reaction>
</comment>
<comment type="domain">
    <text evidence="14">The MIU motif (motif interacting with ubiquitin) mediates the interaction with both 'Lys-48'- and 'Lys-63'-linked ubiquitin chains. The UMI motif mediates interaction with ubiquitin with a preference for 'Lys-63'-linked ubiquitin. The specificity for different types of ubiquitin is mediated by juxtaposition of ubiquitin-binding motifs (MIU and UMI motifs) with LR motifs (LRMs).</text>
</comment>
<dbReference type="GO" id="GO:0045739">
    <property type="term" value="P:positive regulation of DNA repair"/>
    <property type="evidence" value="ECO:0007669"/>
    <property type="project" value="UniProtKB-UniRule"/>
</dbReference>
<evidence type="ECO:0000256" key="13">
    <source>
        <dbReference type="ARBA" id="ARBA00079844"/>
    </source>
</evidence>
<keyword evidence="5 14" id="KW-0227">DNA damage</keyword>
<evidence type="ECO:0000256" key="6">
    <source>
        <dbReference type="ARBA" id="ARBA00022771"/>
    </source>
</evidence>
<keyword evidence="8 14" id="KW-0862">Zinc</keyword>
<comment type="caution">
    <text evidence="14">Lacks conserved residue(s) required for the propagation of feature annotation.</text>
</comment>
<evidence type="ECO:0000256" key="9">
    <source>
        <dbReference type="ARBA" id="ARBA00022853"/>
    </source>
</evidence>
<dbReference type="CDD" id="cd21952">
    <property type="entry name" value="MIU2_RNF168"/>
    <property type="match status" value="1"/>
</dbReference>
<evidence type="ECO:0000256" key="2">
    <source>
        <dbReference type="ARBA" id="ARBA00012483"/>
    </source>
</evidence>
<feature type="compositionally biased region" description="Polar residues" evidence="16">
    <location>
        <begin position="452"/>
        <end position="462"/>
    </location>
</feature>
<feature type="compositionally biased region" description="Polar residues" evidence="16">
    <location>
        <begin position="187"/>
        <end position="199"/>
    </location>
</feature>
<evidence type="ECO:0000259" key="17">
    <source>
        <dbReference type="PROSITE" id="PS50089"/>
    </source>
</evidence>
<dbReference type="Pfam" id="PF00097">
    <property type="entry name" value="zf-C3HC4"/>
    <property type="match status" value="1"/>
</dbReference>
<evidence type="ECO:0000256" key="12">
    <source>
        <dbReference type="ARBA" id="ARBA00077266"/>
    </source>
</evidence>
<keyword evidence="15" id="KW-0175">Coiled coil</keyword>
<evidence type="ECO:0000256" key="4">
    <source>
        <dbReference type="ARBA" id="ARBA00022723"/>
    </source>
</evidence>
<feature type="short sequence motif" description="LR motif 1" evidence="14">
    <location>
        <begin position="111"/>
        <end position="129"/>
    </location>
</feature>
<dbReference type="FunFam" id="3.30.40.10:FF:000466">
    <property type="entry name" value="E3 ubiquitin-protein ligase RNF168"/>
    <property type="match status" value="1"/>
</dbReference>
<accession>A0A8T2JJT3</accession>
<dbReference type="HAMAP" id="MF_03066">
    <property type="entry name" value="RNF168"/>
    <property type="match status" value="1"/>
</dbReference>
<sequence length="516" mass="59415">MMTDFVPLPWSECVCPICQEILLEPVTLPCNHTLCSPCFHMTVEKASLCCPFCRRRVSTWARLHSRTKTLVNKELWEIIQKQYPKECRRRASGQETDDLTDDITFCPAPLLCKPGEIRQEYEAEVGKIEAERLAQEEAERKASEAYIEKLLAEEEAEVRHHAEAINLDIEEQLRRDEELARSLSGDLNLSNASSTSIPPASSKKMVSKSCKVVKRKQHSSGDIERFLSPKLQRALDFVRDDDCRISDNMERCFLLNDYEDEMTSPQSPNNNSVPIVESDTDSSQESSCFETSQTLNGSYFAKNRGNTEVQVRKKINVQLHTSTFSPYQERNTNTPKQIGYKETPKRKSEECIICPEDNAETSQCGKKTRLTLAEDCFMNRKLTELEEQLFERRKQEEQDRLLALQMQREWDKELRKVNREKGSPDEYHLRSKREQGLQQSHESSHSEEKTVQHNGSYIQNVCNPDENKRPSQKKRSSRVRQGGVETNNQESSKGVNVLKPSNKQPTILDLFQRSGK</sequence>
<gene>
    <name evidence="14" type="primary">RNF168</name>
    <name evidence="18" type="ORF">GDO86_010326</name>
</gene>
<dbReference type="Gene3D" id="3.30.40.10">
    <property type="entry name" value="Zinc/RING finger domain, C3HC4 (zinc finger)"/>
    <property type="match status" value="1"/>
</dbReference>
<dbReference type="SMART" id="SM00184">
    <property type="entry name" value="RING"/>
    <property type="match status" value="1"/>
</dbReference>
<proteinExistence type="inferred from homology"/>
<comment type="caution">
    <text evidence="18">The sequence shown here is derived from an EMBL/GenBank/DDBJ whole genome shotgun (WGS) entry which is preliminary data.</text>
</comment>
<evidence type="ECO:0000313" key="19">
    <source>
        <dbReference type="Proteomes" id="UP000812440"/>
    </source>
</evidence>
<dbReference type="PROSITE" id="PS50089">
    <property type="entry name" value="ZF_RING_2"/>
    <property type="match status" value="1"/>
</dbReference>
<dbReference type="GO" id="GO:0043130">
    <property type="term" value="F:ubiquitin binding"/>
    <property type="evidence" value="ECO:0007669"/>
    <property type="project" value="UniProtKB-UniRule"/>
</dbReference>
<dbReference type="GO" id="GO:0031491">
    <property type="term" value="F:nucleosome binding"/>
    <property type="evidence" value="ECO:0007669"/>
    <property type="project" value="TreeGrafter"/>
</dbReference>
<dbReference type="GO" id="GO:0005634">
    <property type="term" value="C:nucleus"/>
    <property type="evidence" value="ECO:0007669"/>
    <property type="project" value="UniProtKB-SubCell"/>
</dbReference>
<dbReference type="GO" id="GO:0042393">
    <property type="term" value="F:histone binding"/>
    <property type="evidence" value="ECO:0007669"/>
    <property type="project" value="UniProtKB-UniRule"/>
</dbReference>
<feature type="short sequence motif" description="MIU motif 1" evidence="14">
    <location>
        <begin position="169"/>
        <end position="192"/>
    </location>
</feature>
<dbReference type="GO" id="GO:0035861">
    <property type="term" value="C:site of double-strand break"/>
    <property type="evidence" value="ECO:0007669"/>
    <property type="project" value="TreeGrafter"/>
</dbReference>
<dbReference type="GO" id="GO:0016567">
    <property type="term" value="P:protein ubiquitination"/>
    <property type="evidence" value="ECO:0007669"/>
    <property type="project" value="UniProtKB-UniRule"/>
</dbReference>
<evidence type="ECO:0000256" key="15">
    <source>
        <dbReference type="SAM" id="Coils"/>
    </source>
</evidence>